<sequence>MSDGLDILRRFTRPPPRVRPGERCEMCGEPLGEEHPHVVDVEQRGLLCTCRPCYLLFSNPGASRGRYRAVPDRYRYDAAFALTDAQWDELQIPVGMAFFLINSALERVIAFYPSPAGATESRLPLATWQAVAGANVLAAELEPDVEALLVRRREGGYESYLVPVDACYELVGRIRLHWRGFDGGTQAHTEIDRFFARLRERSRKEGAP</sequence>
<accession>A0A132N9U4</accession>
<protein>
    <submittedName>
        <fullName evidence="2">Uncharacterized protein</fullName>
    </submittedName>
</protein>
<dbReference type="Pfam" id="PF19372">
    <property type="entry name" value="DUF5947"/>
    <property type="match status" value="1"/>
</dbReference>
<organism evidence="2 3">
    <name type="scientific">Carbonactinospora thermoautotrophica</name>
    <dbReference type="NCBI Taxonomy" id="1469144"/>
    <lineage>
        <taxon>Bacteria</taxon>
        <taxon>Bacillati</taxon>
        <taxon>Actinomycetota</taxon>
        <taxon>Actinomycetes</taxon>
        <taxon>Kitasatosporales</taxon>
        <taxon>Carbonactinosporaceae</taxon>
        <taxon>Carbonactinospora</taxon>
    </lineage>
</organism>
<dbReference type="AlphaFoldDB" id="A0A132N9U4"/>
<name>A0A132N9U4_9ACTN</name>
<dbReference type="InterPro" id="IPR045991">
    <property type="entry name" value="DUF5947"/>
</dbReference>
<dbReference type="Proteomes" id="UP000070659">
    <property type="component" value="Unassembled WGS sequence"/>
</dbReference>
<evidence type="ECO:0000313" key="4">
    <source>
        <dbReference type="Proteomes" id="UP000070659"/>
    </source>
</evidence>
<gene>
    <name evidence="1" type="ORF">TH66_06530</name>
    <name evidence="2" type="ORF">TR74_20970</name>
</gene>
<reference evidence="3" key="1">
    <citation type="submission" date="2015-02" db="EMBL/GenBank/DDBJ databases">
        <title>Physiological reanalysis, assessment of diazotrophy, and genome sequences of multiple isolates of Streptomyces thermoautotrophicus.</title>
        <authorList>
            <person name="MacKellar D.C."/>
            <person name="Lieber L."/>
            <person name="Norman J."/>
            <person name="Bolger A."/>
            <person name="Tobin C."/>
            <person name="Murray J.W."/>
            <person name="Friesen M."/>
            <person name="Prell J."/>
        </authorList>
    </citation>
    <scope>NUCLEOTIDE SEQUENCE [LARGE SCALE GENOMIC DNA]</scope>
    <source>
        <strain evidence="3">UBT1</strain>
    </source>
</reference>
<evidence type="ECO:0000313" key="2">
    <source>
        <dbReference type="EMBL" id="KWX06766.1"/>
    </source>
</evidence>
<evidence type="ECO:0000313" key="1">
    <source>
        <dbReference type="EMBL" id="KWX04810.1"/>
    </source>
</evidence>
<evidence type="ECO:0000313" key="3">
    <source>
        <dbReference type="Proteomes" id="UP000070598"/>
    </source>
</evidence>
<dbReference type="RefSeq" id="WP_067069185.1">
    <property type="nucleotide sequence ID" value="NZ_JYIJ01000014.1"/>
</dbReference>
<dbReference type="Proteomes" id="UP000070598">
    <property type="component" value="Unassembled WGS sequence"/>
</dbReference>
<dbReference type="EMBL" id="JYIJ01000014">
    <property type="protein sequence ID" value="KWX04810.1"/>
    <property type="molecule type" value="Genomic_DNA"/>
</dbReference>
<comment type="caution">
    <text evidence="2">The sequence shown here is derived from an EMBL/GenBank/DDBJ whole genome shotgun (WGS) entry which is preliminary data.</text>
</comment>
<dbReference type="EMBL" id="JYIK01001089">
    <property type="protein sequence ID" value="KWX06766.1"/>
    <property type="molecule type" value="Genomic_DNA"/>
</dbReference>
<reference evidence="2 4" key="2">
    <citation type="submission" date="2015-02" db="EMBL/GenBank/DDBJ databases">
        <title>Physiological reanalysis, assessment of diazotrophy, and genome sequences of multiple isolates of Streptomyces thermoautotrophicus.</title>
        <authorList>
            <person name="MacKellar D.C."/>
            <person name="Lieber L."/>
            <person name="Norman J."/>
            <person name="Bolger A."/>
            <person name="Tobin C."/>
            <person name="Murray J.W."/>
            <person name="Prell J."/>
        </authorList>
    </citation>
    <scope>NUCLEOTIDE SEQUENCE [LARGE SCALE GENOMIC DNA]</scope>
    <source>
        <strain evidence="2 4">UBT1</strain>
    </source>
</reference>
<dbReference type="PATRIC" id="fig|1469144.8.peg.4333"/>
<proteinExistence type="predicted"/>